<evidence type="ECO:0000313" key="2">
    <source>
        <dbReference type="Proteomes" id="UP001431192"/>
    </source>
</evidence>
<evidence type="ECO:0000313" key="1">
    <source>
        <dbReference type="EMBL" id="MCT8987499.1"/>
    </source>
</evidence>
<dbReference type="Gene3D" id="3.20.160.10">
    <property type="entry name" value="vpa0580 domain like"/>
    <property type="match status" value="1"/>
</dbReference>
<sequence>MMYSLVMYVLDYQGYKFYGLKQYNAFLESLNQRAHELRFEDTMALIDANYDFTPSAFKNGDQLNDAGQNSGSCKVFAFGQIQQLSEQQTLQLFGQHYRDVLATPQGSDHQNIRQFMLHGWAGILFSQLALTLKNLASLIEWRL</sequence>
<organism evidence="1 2">
    <name type="scientific">Shewanella phaeophyticola</name>
    <dbReference type="NCBI Taxonomy" id="2978345"/>
    <lineage>
        <taxon>Bacteria</taxon>
        <taxon>Pseudomonadati</taxon>
        <taxon>Pseudomonadota</taxon>
        <taxon>Gammaproteobacteria</taxon>
        <taxon>Alteromonadales</taxon>
        <taxon>Shewanellaceae</taxon>
        <taxon>Shewanella</taxon>
    </lineage>
</organism>
<dbReference type="EMBL" id="JAODOQ010000001">
    <property type="protein sequence ID" value="MCT8987499.1"/>
    <property type="molecule type" value="Genomic_DNA"/>
</dbReference>
<name>A0ABT2P6H5_9GAMM</name>
<dbReference type="InterPro" id="IPR014984">
    <property type="entry name" value="HopJ"/>
</dbReference>
<keyword evidence="2" id="KW-1185">Reference proteome</keyword>
<accession>A0ABT2P6H5</accession>
<gene>
    <name evidence="1" type="ORF">N4T56_14810</name>
</gene>
<reference evidence="1" key="1">
    <citation type="submission" date="2022-09" db="EMBL/GenBank/DDBJ databases">
        <title>Shewanella sp. KJ10-1 sp.nov, isolated from marine algae.</title>
        <authorList>
            <person name="Butt M."/>
            <person name="Lee J.K."/>
            <person name="Kim J.M."/>
            <person name="Choi D.G."/>
        </authorList>
    </citation>
    <scope>NUCLEOTIDE SEQUENCE</scope>
    <source>
        <strain evidence="1">KJ10-1</strain>
    </source>
</reference>
<protein>
    <submittedName>
        <fullName evidence="1">HopJ type III effector protein</fullName>
    </submittedName>
</protein>
<comment type="caution">
    <text evidence="1">The sequence shown here is derived from an EMBL/GenBank/DDBJ whole genome shotgun (WGS) entry which is preliminary data.</text>
</comment>
<dbReference type="InterPro" id="IPR038604">
    <property type="entry name" value="HopJ_sf"/>
</dbReference>
<dbReference type="Proteomes" id="UP001431192">
    <property type="component" value="Unassembled WGS sequence"/>
</dbReference>
<proteinExistence type="predicted"/>
<dbReference type="Pfam" id="PF08888">
    <property type="entry name" value="HopJ"/>
    <property type="match status" value="1"/>
</dbReference>